<protein>
    <submittedName>
        <fullName evidence="3">Uncharacterized protein</fullName>
    </submittedName>
</protein>
<sequence length="72" mass="7795">MKLEVKRSLILCFLTITILFLGEKMESVNAQSREGGYAPRLVTVRRVGSPDRKPPSPPPPPPTAPPGPGMLT</sequence>
<dbReference type="AlphaFoldDB" id="D7SH45"/>
<name>D7SH45_VITVI</name>
<feature type="signal peptide" evidence="2">
    <location>
        <begin position="1"/>
        <end position="30"/>
    </location>
</feature>
<reference evidence="4" key="1">
    <citation type="journal article" date="2007" name="Nature">
        <title>The grapevine genome sequence suggests ancestral hexaploidization in major angiosperm phyla.</title>
        <authorList>
            <consortium name="The French-Italian Public Consortium for Grapevine Genome Characterization."/>
            <person name="Jaillon O."/>
            <person name="Aury J.-M."/>
            <person name="Noel B."/>
            <person name="Policriti A."/>
            <person name="Clepet C."/>
            <person name="Casagrande A."/>
            <person name="Choisne N."/>
            <person name="Aubourg S."/>
            <person name="Vitulo N."/>
            <person name="Jubin C."/>
            <person name="Vezzi A."/>
            <person name="Legeai F."/>
            <person name="Hugueney P."/>
            <person name="Dasilva C."/>
            <person name="Horner D."/>
            <person name="Mica E."/>
            <person name="Jublot D."/>
            <person name="Poulain J."/>
            <person name="Bruyere C."/>
            <person name="Billault A."/>
            <person name="Segurens B."/>
            <person name="Gouyvenoux M."/>
            <person name="Ugarte E."/>
            <person name="Cattonaro F."/>
            <person name="Anthouard V."/>
            <person name="Vico V."/>
            <person name="Del Fabbro C."/>
            <person name="Alaux M."/>
            <person name="Di Gaspero G."/>
            <person name="Dumas V."/>
            <person name="Felice N."/>
            <person name="Paillard S."/>
            <person name="Juman I."/>
            <person name="Moroldo M."/>
            <person name="Scalabrin S."/>
            <person name="Canaguier A."/>
            <person name="Le Clainche I."/>
            <person name="Malacrida G."/>
            <person name="Durand E."/>
            <person name="Pesole G."/>
            <person name="Laucou V."/>
            <person name="Chatelet P."/>
            <person name="Merdinoglu D."/>
            <person name="Delledonne M."/>
            <person name="Pezzotti M."/>
            <person name="Lecharny A."/>
            <person name="Scarpelli C."/>
            <person name="Artiguenave F."/>
            <person name="Pe M.E."/>
            <person name="Valle G."/>
            <person name="Morgante M."/>
            <person name="Caboche M."/>
            <person name="Adam-Blondon A.-F."/>
            <person name="Weissenbach J."/>
            <person name="Quetier F."/>
            <person name="Wincker P."/>
        </authorList>
    </citation>
    <scope>NUCLEOTIDE SEQUENCE [LARGE SCALE GENOMIC DNA]</scope>
    <source>
        <strain evidence="4">cv. Pinot noir / PN40024</strain>
    </source>
</reference>
<organism evidence="3 4">
    <name type="scientific">Vitis vinifera</name>
    <name type="common">Grape</name>
    <dbReference type="NCBI Taxonomy" id="29760"/>
    <lineage>
        <taxon>Eukaryota</taxon>
        <taxon>Viridiplantae</taxon>
        <taxon>Streptophyta</taxon>
        <taxon>Embryophyta</taxon>
        <taxon>Tracheophyta</taxon>
        <taxon>Spermatophyta</taxon>
        <taxon>Magnoliopsida</taxon>
        <taxon>eudicotyledons</taxon>
        <taxon>Gunneridae</taxon>
        <taxon>Pentapetalae</taxon>
        <taxon>rosids</taxon>
        <taxon>Vitales</taxon>
        <taxon>Vitaceae</taxon>
        <taxon>Viteae</taxon>
        <taxon>Vitis</taxon>
    </lineage>
</organism>
<keyword evidence="2" id="KW-0732">Signal</keyword>
<evidence type="ECO:0000256" key="2">
    <source>
        <dbReference type="SAM" id="SignalP"/>
    </source>
</evidence>
<feature type="region of interest" description="Disordered" evidence="1">
    <location>
        <begin position="30"/>
        <end position="72"/>
    </location>
</feature>
<evidence type="ECO:0000256" key="1">
    <source>
        <dbReference type="SAM" id="MobiDB-lite"/>
    </source>
</evidence>
<evidence type="ECO:0000313" key="3">
    <source>
        <dbReference type="EMBL" id="CBI15725.3"/>
    </source>
</evidence>
<proteinExistence type="predicted"/>
<feature type="chain" id="PRO_5003106038" evidence="2">
    <location>
        <begin position="31"/>
        <end position="72"/>
    </location>
</feature>
<feature type="compositionally biased region" description="Pro residues" evidence="1">
    <location>
        <begin position="55"/>
        <end position="72"/>
    </location>
</feature>
<dbReference type="EMBL" id="FN594950">
    <property type="protein sequence ID" value="CBI15725.3"/>
    <property type="molecule type" value="Genomic_DNA"/>
</dbReference>
<evidence type="ECO:0000313" key="4">
    <source>
        <dbReference type="Proteomes" id="UP000009183"/>
    </source>
</evidence>
<dbReference type="HOGENOM" id="CLU_2727384_0_0_1"/>
<gene>
    <name evidence="3" type="ordered locus">VIT_17s0000g00680</name>
</gene>
<accession>D7SH45</accession>
<dbReference type="Proteomes" id="UP000009183">
    <property type="component" value="Chromosome 17"/>
</dbReference>
<dbReference type="InParanoid" id="D7SH45"/>
<keyword evidence="4" id="KW-1185">Reference proteome</keyword>
<dbReference type="PaxDb" id="29760-VIT_17s0000g00680.t01"/>